<evidence type="ECO:0000313" key="3">
    <source>
        <dbReference type="Proteomes" id="UP000011083"/>
    </source>
</evidence>
<evidence type="ECO:0008006" key="4">
    <source>
        <dbReference type="Google" id="ProtNLM"/>
    </source>
</evidence>
<feature type="compositionally biased region" description="Polar residues" evidence="1">
    <location>
        <begin position="339"/>
        <end position="350"/>
    </location>
</feature>
<feature type="compositionally biased region" description="Low complexity" evidence="1">
    <location>
        <begin position="91"/>
        <end position="100"/>
    </location>
</feature>
<reference evidence="2 3" key="1">
    <citation type="journal article" date="2013" name="Genome Biol.">
        <title>Genome of Acanthamoeba castellanii highlights extensive lateral gene transfer and early evolution of tyrosine kinase signaling.</title>
        <authorList>
            <person name="Clarke M."/>
            <person name="Lohan A.J."/>
            <person name="Liu B."/>
            <person name="Lagkouvardos I."/>
            <person name="Roy S."/>
            <person name="Zafar N."/>
            <person name="Bertelli C."/>
            <person name="Schilde C."/>
            <person name="Kianianmomeni A."/>
            <person name="Burglin T.R."/>
            <person name="Frech C."/>
            <person name="Turcotte B."/>
            <person name="Kopec K.O."/>
            <person name="Synnott J.M."/>
            <person name="Choo C."/>
            <person name="Paponov I."/>
            <person name="Finkler A."/>
            <person name="Soon Heng Tan C."/>
            <person name="Hutchins A.P."/>
            <person name="Weinmeier T."/>
            <person name="Rattei T."/>
            <person name="Chu J.S."/>
            <person name="Gimenez G."/>
            <person name="Irimia M."/>
            <person name="Rigden D.J."/>
            <person name="Fitzpatrick D.A."/>
            <person name="Lorenzo-Morales J."/>
            <person name="Bateman A."/>
            <person name="Chiu C.H."/>
            <person name="Tang P."/>
            <person name="Hegemann P."/>
            <person name="Fromm H."/>
            <person name="Raoult D."/>
            <person name="Greub G."/>
            <person name="Miranda-Saavedra D."/>
            <person name="Chen N."/>
            <person name="Nash P."/>
            <person name="Ginger M.L."/>
            <person name="Horn M."/>
            <person name="Schaap P."/>
            <person name="Caler L."/>
            <person name="Loftus B."/>
        </authorList>
    </citation>
    <scope>NUCLEOTIDE SEQUENCE [LARGE SCALE GENOMIC DNA]</scope>
    <source>
        <strain evidence="2 3">Neff</strain>
    </source>
</reference>
<dbReference type="RefSeq" id="XP_004344578.1">
    <property type="nucleotide sequence ID" value="XM_004344528.1"/>
</dbReference>
<feature type="compositionally biased region" description="Basic and acidic residues" evidence="1">
    <location>
        <begin position="173"/>
        <end position="201"/>
    </location>
</feature>
<dbReference type="KEGG" id="acan:ACA1_277540"/>
<feature type="region of interest" description="Disordered" evidence="1">
    <location>
        <begin position="62"/>
        <end position="201"/>
    </location>
</feature>
<protein>
    <recommendedName>
        <fullName evidence="4">Senescence domain-containing protein</fullName>
    </recommendedName>
</protein>
<feature type="compositionally biased region" description="Gly residues" evidence="1">
    <location>
        <begin position="153"/>
        <end position="165"/>
    </location>
</feature>
<feature type="compositionally biased region" description="Basic and acidic residues" evidence="1">
    <location>
        <begin position="75"/>
        <end position="90"/>
    </location>
</feature>
<evidence type="ECO:0000256" key="1">
    <source>
        <dbReference type="SAM" id="MobiDB-lite"/>
    </source>
</evidence>
<feature type="region of interest" description="Disordered" evidence="1">
    <location>
        <begin position="322"/>
        <end position="371"/>
    </location>
</feature>
<dbReference type="AlphaFoldDB" id="L8H6Q7"/>
<dbReference type="VEuPathDB" id="AmoebaDB:ACA1_277540"/>
<dbReference type="Proteomes" id="UP000011083">
    <property type="component" value="Unassembled WGS sequence"/>
</dbReference>
<accession>L8H6Q7</accession>
<feature type="compositionally biased region" description="Basic and acidic residues" evidence="1">
    <location>
        <begin position="322"/>
        <end position="336"/>
    </location>
</feature>
<feature type="compositionally biased region" description="Basic residues" evidence="1">
    <location>
        <begin position="62"/>
        <end position="71"/>
    </location>
</feature>
<proteinExistence type="predicted"/>
<dbReference type="GeneID" id="14921706"/>
<evidence type="ECO:0000313" key="2">
    <source>
        <dbReference type="EMBL" id="ELR20835.1"/>
    </source>
</evidence>
<name>L8H6Q7_ACACF</name>
<gene>
    <name evidence="2" type="ORF">ACA1_277540</name>
</gene>
<organism evidence="2 3">
    <name type="scientific">Acanthamoeba castellanii (strain ATCC 30010 / Neff)</name>
    <dbReference type="NCBI Taxonomy" id="1257118"/>
    <lineage>
        <taxon>Eukaryota</taxon>
        <taxon>Amoebozoa</taxon>
        <taxon>Discosea</taxon>
        <taxon>Longamoebia</taxon>
        <taxon>Centramoebida</taxon>
        <taxon>Acanthamoebidae</taxon>
        <taxon>Acanthamoeba</taxon>
    </lineage>
</organism>
<sequence>MKAAVGRSGGVVSMRCTARGSPWTALPLASTAALVGAQVRAKHYISYRLEGEDDPYRHLRRCKSPSKKKQSRQQPQHDEELLMGEAKEEASSSSLASFLFGPTTQHDEEVNRSPVEAATSQRDAEVASGLGAGGGVVHRSKGAMPSRRPSVEGGVGGQLTGGAAGQGPQPQTPRERGGGGEDRGSAESRAMMADRPRVEGEDHEPVFWVKETGKKVLERVGGAAASVGHTAKQLWVGALKRVSAQPDHHHGLVDKAKDVGKGTVHVVDTGYEKTIEKAADKMLEALDASLKSAKARGFPPGLTVTTIASVMGAQLMMAYTTKEEDVKTESGRKDANITRPKQQSRKTAQPRQRKESEKSKKGSGHLAQEQR</sequence>
<keyword evidence="3" id="KW-1185">Reference proteome</keyword>
<dbReference type="EMBL" id="KB007908">
    <property type="protein sequence ID" value="ELR20835.1"/>
    <property type="molecule type" value="Genomic_DNA"/>
</dbReference>